<dbReference type="InParanoid" id="D3BSA1"/>
<sequence length="485" mass="55039">MRKDTTDVSLGFSSIIESLWLSLKSSTTRHQSLESKEKEIADFFEIIHGYLASLELKLKRPIIADKEAIEKKINIDIAELRYLVNKANVICSAEEIIDEESSAASTEPTSQFALSRIIESIGASSTLQSFVNDNRNNIFSPDINNNNNPDSTPMLDIIQKYIGILQHNTPTFNNNKNLWEDYLVTANHLDYSQLESIISKSIKVTTKNTRYILSTHSKGATLHNTSENTIEELKLSRQFSDTFQSMVPIGEYIYVFGGYANQNKWCRVSVGSKSIDLNGAMNGIEGDSSISVAYDGHDHIYLVSGAWNNRIDRFNINTKAFEKIVSFPGVSEKLMMVSTMIYRGKLYSISRGKPWMYEFDLTSFNGLNNNEPKQNQPHKTNIVAFTACHDSNGNFYIHTVDQFIKLNVETKQQTRLTPLHTNAFLVYHRASSTSSYIYSFGGEKGNFRYPIDQDQTKQPKWEQFFQDDRKDRSWCGSASVSIGNK</sequence>
<dbReference type="InterPro" id="IPR015915">
    <property type="entry name" value="Kelch-typ_b-propeller"/>
</dbReference>
<accession>D3BSA1</accession>
<dbReference type="Proteomes" id="UP000001396">
    <property type="component" value="Unassembled WGS sequence"/>
</dbReference>
<organism evidence="1 2">
    <name type="scientific">Heterostelium pallidum (strain ATCC 26659 / Pp 5 / PN500)</name>
    <name type="common">Cellular slime mold</name>
    <name type="synonym">Polysphondylium pallidum</name>
    <dbReference type="NCBI Taxonomy" id="670386"/>
    <lineage>
        <taxon>Eukaryota</taxon>
        <taxon>Amoebozoa</taxon>
        <taxon>Evosea</taxon>
        <taxon>Eumycetozoa</taxon>
        <taxon>Dictyostelia</taxon>
        <taxon>Acytosteliales</taxon>
        <taxon>Acytosteliaceae</taxon>
        <taxon>Heterostelium</taxon>
    </lineage>
</organism>
<dbReference type="GeneID" id="31366362"/>
<comment type="caution">
    <text evidence="1">The sequence shown here is derived from an EMBL/GenBank/DDBJ whole genome shotgun (WGS) entry which is preliminary data.</text>
</comment>
<proteinExistence type="predicted"/>
<keyword evidence="2" id="KW-1185">Reference proteome</keyword>
<gene>
    <name evidence="1" type="ORF">PPL_10893</name>
</gene>
<evidence type="ECO:0000313" key="2">
    <source>
        <dbReference type="Proteomes" id="UP000001396"/>
    </source>
</evidence>
<dbReference type="AlphaFoldDB" id="D3BSA1"/>
<reference evidence="1 2" key="1">
    <citation type="journal article" date="2011" name="Genome Res.">
        <title>Phylogeny-wide analysis of social amoeba genomes highlights ancient origins for complex intercellular communication.</title>
        <authorList>
            <person name="Heidel A.J."/>
            <person name="Lawal H.M."/>
            <person name="Felder M."/>
            <person name="Schilde C."/>
            <person name="Helps N.R."/>
            <person name="Tunggal B."/>
            <person name="Rivero F."/>
            <person name="John U."/>
            <person name="Schleicher M."/>
            <person name="Eichinger L."/>
            <person name="Platzer M."/>
            <person name="Noegel A.A."/>
            <person name="Schaap P."/>
            <person name="Gloeckner G."/>
        </authorList>
    </citation>
    <scope>NUCLEOTIDE SEQUENCE [LARGE SCALE GENOMIC DNA]</scope>
    <source>
        <strain evidence="2">ATCC 26659 / Pp 5 / PN500</strain>
    </source>
</reference>
<dbReference type="RefSeq" id="XP_020427972.1">
    <property type="nucleotide sequence ID" value="XM_020581656.1"/>
</dbReference>
<evidence type="ECO:0000313" key="1">
    <source>
        <dbReference type="EMBL" id="EFA75838.1"/>
    </source>
</evidence>
<dbReference type="Gene3D" id="2.120.10.80">
    <property type="entry name" value="Kelch-type beta propeller"/>
    <property type="match status" value="1"/>
</dbReference>
<dbReference type="EMBL" id="ADBJ01000051">
    <property type="protein sequence ID" value="EFA75838.1"/>
    <property type="molecule type" value="Genomic_DNA"/>
</dbReference>
<dbReference type="SUPFAM" id="SSF117281">
    <property type="entry name" value="Kelch motif"/>
    <property type="match status" value="1"/>
</dbReference>
<name>D3BSA1_HETP5</name>
<protein>
    <submittedName>
        <fullName evidence="1">Uncharacterized protein</fullName>
    </submittedName>
</protein>